<keyword evidence="1" id="KW-0812">Transmembrane</keyword>
<organism evidence="2 3">
    <name type="scientific">Hyphomonas oceanitis SCH89</name>
    <dbReference type="NCBI Taxonomy" id="1280953"/>
    <lineage>
        <taxon>Bacteria</taxon>
        <taxon>Pseudomonadati</taxon>
        <taxon>Pseudomonadota</taxon>
        <taxon>Alphaproteobacteria</taxon>
        <taxon>Hyphomonadales</taxon>
        <taxon>Hyphomonadaceae</taxon>
        <taxon>Hyphomonas</taxon>
    </lineage>
</organism>
<evidence type="ECO:0000313" key="3">
    <source>
        <dbReference type="Proteomes" id="UP000024942"/>
    </source>
</evidence>
<dbReference type="EMBL" id="ARYL01000014">
    <property type="protein sequence ID" value="KDA02414.1"/>
    <property type="molecule type" value="Genomic_DNA"/>
</dbReference>
<dbReference type="PATRIC" id="fig|1280953.3.peg.2115"/>
<keyword evidence="3" id="KW-1185">Reference proteome</keyword>
<reference evidence="2 3" key="1">
    <citation type="journal article" date="2014" name="Antonie Van Leeuwenhoek">
        <title>Hyphomonas beringensis sp. nov. and Hyphomonas chukchiensis sp. nov., isolated from surface seawater of the Bering Sea and Chukchi Sea.</title>
        <authorList>
            <person name="Li C."/>
            <person name="Lai Q."/>
            <person name="Li G."/>
            <person name="Dong C."/>
            <person name="Wang J."/>
            <person name="Liao Y."/>
            <person name="Shao Z."/>
        </authorList>
    </citation>
    <scope>NUCLEOTIDE SEQUENCE [LARGE SCALE GENOMIC DNA]</scope>
    <source>
        <strain evidence="2 3">SCH89</strain>
    </source>
</reference>
<dbReference type="OrthoDB" id="7619720at2"/>
<name>A0A059G6T9_9PROT</name>
<evidence type="ECO:0000313" key="2">
    <source>
        <dbReference type="EMBL" id="KDA02414.1"/>
    </source>
</evidence>
<dbReference type="STRING" id="1280953.HOC_10479"/>
<dbReference type="RefSeq" id="WP_035538270.1">
    <property type="nucleotide sequence ID" value="NZ_ARYL01000014.1"/>
</dbReference>
<protein>
    <submittedName>
        <fullName evidence="2">Uncharacterized protein</fullName>
    </submittedName>
</protein>
<dbReference type="Proteomes" id="UP000024942">
    <property type="component" value="Unassembled WGS sequence"/>
</dbReference>
<accession>A0A059G6T9</accession>
<dbReference type="eggNOG" id="ENOG5032IF9">
    <property type="taxonomic scope" value="Bacteria"/>
</dbReference>
<keyword evidence="1" id="KW-0472">Membrane</keyword>
<sequence>MNIRILVGVALAFLSGWLLWQGLSAVMMITSRGSPLSDALLQPPTSLVRIVAACLVLLGALVAVAQRPGGAWLAAIGTVLFALLPIMMAATGTASRLWADEAVVSVVLIALTAALCVIKRRKA</sequence>
<gene>
    <name evidence="2" type="ORF">HOC_10479</name>
</gene>
<evidence type="ECO:0000256" key="1">
    <source>
        <dbReference type="SAM" id="Phobius"/>
    </source>
</evidence>
<feature type="transmembrane region" description="Helical" evidence="1">
    <location>
        <begin position="48"/>
        <end position="65"/>
    </location>
</feature>
<feature type="transmembrane region" description="Helical" evidence="1">
    <location>
        <begin position="102"/>
        <end position="118"/>
    </location>
</feature>
<keyword evidence="1" id="KW-1133">Transmembrane helix</keyword>
<feature type="transmembrane region" description="Helical" evidence="1">
    <location>
        <begin position="72"/>
        <end position="90"/>
    </location>
</feature>
<comment type="caution">
    <text evidence="2">The sequence shown here is derived from an EMBL/GenBank/DDBJ whole genome shotgun (WGS) entry which is preliminary data.</text>
</comment>
<dbReference type="AlphaFoldDB" id="A0A059G6T9"/>
<proteinExistence type="predicted"/>